<gene>
    <name evidence="1" type="ORF">E6C50_11625</name>
</gene>
<dbReference type="Proteomes" id="UP000307507">
    <property type="component" value="Unassembled WGS sequence"/>
</dbReference>
<sequence>MLKIQLFLLLLLNLNTQKQPIKHIYIGKSFSWTIYYDNQKLPKVVEIANIKFGYLDYFDNHNNSKRGKLYNKNGEIYYKNKALNIDIKLKQKKYTLKIDRQRQKLFEINAFNEISKLKDSLKVQEYKFDWNVKSDYLYYRDNLFISKDYEPDYIKKFYKSLNN</sequence>
<reference evidence="1 2" key="1">
    <citation type="submission" date="2019-04" db="EMBL/GenBank/DDBJ databases">
        <title>Flavobacterium sp. nov. isolated from construction timber.</title>
        <authorList>
            <person name="Lin S.-Y."/>
            <person name="Chang C.-T."/>
            <person name="Young C.-C."/>
        </authorList>
    </citation>
    <scope>NUCLEOTIDE SEQUENCE [LARGE SCALE GENOMIC DNA]</scope>
    <source>
        <strain evidence="1 2">CC-CTC003</strain>
    </source>
</reference>
<dbReference type="AlphaFoldDB" id="A0A4S3ZUH7"/>
<protein>
    <submittedName>
        <fullName evidence="1">Uncharacterized protein</fullName>
    </submittedName>
</protein>
<organism evidence="1 2">
    <name type="scientific">Flavobacterium supellecticarium</name>
    <dbReference type="NCBI Taxonomy" id="2565924"/>
    <lineage>
        <taxon>Bacteria</taxon>
        <taxon>Pseudomonadati</taxon>
        <taxon>Bacteroidota</taxon>
        <taxon>Flavobacteriia</taxon>
        <taxon>Flavobacteriales</taxon>
        <taxon>Flavobacteriaceae</taxon>
        <taxon>Flavobacterium</taxon>
    </lineage>
</organism>
<keyword evidence="2" id="KW-1185">Reference proteome</keyword>
<comment type="caution">
    <text evidence="1">The sequence shown here is derived from an EMBL/GenBank/DDBJ whole genome shotgun (WGS) entry which is preliminary data.</text>
</comment>
<evidence type="ECO:0000313" key="2">
    <source>
        <dbReference type="Proteomes" id="UP000307507"/>
    </source>
</evidence>
<proteinExistence type="predicted"/>
<dbReference type="RefSeq" id="WP_136403402.1">
    <property type="nucleotide sequence ID" value="NZ_SSNZ01000005.1"/>
</dbReference>
<dbReference type="EMBL" id="SSNZ01000005">
    <property type="protein sequence ID" value="THF49394.1"/>
    <property type="molecule type" value="Genomic_DNA"/>
</dbReference>
<accession>A0A4S3ZUH7</accession>
<name>A0A4S3ZUH7_9FLAO</name>
<dbReference type="OrthoDB" id="1494266at2"/>
<evidence type="ECO:0000313" key="1">
    <source>
        <dbReference type="EMBL" id="THF49394.1"/>
    </source>
</evidence>